<feature type="chain" id="PRO_5016129639" evidence="2">
    <location>
        <begin position="21"/>
        <end position="263"/>
    </location>
</feature>
<proteinExistence type="predicted"/>
<dbReference type="Proteomes" id="UP000244855">
    <property type="component" value="Unassembled WGS sequence"/>
</dbReference>
<keyword evidence="2" id="KW-0732">Signal</keyword>
<dbReference type="EMBL" id="KZ805593">
    <property type="protein sequence ID" value="PVH93381.1"/>
    <property type="molecule type" value="Genomic_DNA"/>
</dbReference>
<feature type="region of interest" description="Disordered" evidence="1">
    <location>
        <begin position="50"/>
        <end position="98"/>
    </location>
</feature>
<feature type="compositionally biased region" description="Low complexity" evidence="1">
    <location>
        <begin position="58"/>
        <end position="92"/>
    </location>
</feature>
<keyword evidence="4" id="KW-1185">Reference proteome</keyword>
<reference evidence="3 4" key="1">
    <citation type="journal article" date="2018" name="Sci. Rep.">
        <title>Comparative genomics provides insights into the lifestyle and reveals functional heterogeneity of dark septate endophytic fungi.</title>
        <authorList>
            <person name="Knapp D.G."/>
            <person name="Nemeth J.B."/>
            <person name="Barry K."/>
            <person name="Hainaut M."/>
            <person name="Henrissat B."/>
            <person name="Johnson J."/>
            <person name="Kuo A."/>
            <person name="Lim J.H.P."/>
            <person name="Lipzen A."/>
            <person name="Nolan M."/>
            <person name="Ohm R.A."/>
            <person name="Tamas L."/>
            <person name="Grigoriev I.V."/>
            <person name="Spatafora J.W."/>
            <person name="Nagy L.G."/>
            <person name="Kovacs G.M."/>
        </authorList>
    </citation>
    <scope>NUCLEOTIDE SEQUENCE [LARGE SCALE GENOMIC DNA]</scope>
    <source>
        <strain evidence="3 4">DSE2036</strain>
    </source>
</reference>
<organism evidence="3 4">
    <name type="scientific">Periconia macrospinosa</name>
    <dbReference type="NCBI Taxonomy" id="97972"/>
    <lineage>
        <taxon>Eukaryota</taxon>
        <taxon>Fungi</taxon>
        <taxon>Dikarya</taxon>
        <taxon>Ascomycota</taxon>
        <taxon>Pezizomycotina</taxon>
        <taxon>Dothideomycetes</taxon>
        <taxon>Pleosporomycetidae</taxon>
        <taxon>Pleosporales</taxon>
        <taxon>Massarineae</taxon>
        <taxon>Periconiaceae</taxon>
        <taxon>Periconia</taxon>
    </lineage>
</organism>
<feature type="region of interest" description="Disordered" evidence="1">
    <location>
        <begin position="243"/>
        <end position="263"/>
    </location>
</feature>
<evidence type="ECO:0000313" key="3">
    <source>
        <dbReference type="EMBL" id="PVH93381.1"/>
    </source>
</evidence>
<evidence type="ECO:0000313" key="4">
    <source>
        <dbReference type="Proteomes" id="UP000244855"/>
    </source>
</evidence>
<dbReference type="AlphaFoldDB" id="A0A2V1D5S9"/>
<name>A0A2V1D5S9_9PLEO</name>
<gene>
    <name evidence="3" type="ORF">DM02DRAFT_662022</name>
</gene>
<accession>A0A2V1D5S9</accession>
<dbReference type="OrthoDB" id="3499213at2759"/>
<evidence type="ECO:0000256" key="2">
    <source>
        <dbReference type="SAM" id="SignalP"/>
    </source>
</evidence>
<evidence type="ECO:0000256" key="1">
    <source>
        <dbReference type="SAM" id="MobiDB-lite"/>
    </source>
</evidence>
<feature type="signal peptide" evidence="2">
    <location>
        <begin position="1"/>
        <end position="20"/>
    </location>
</feature>
<protein>
    <submittedName>
        <fullName evidence="3">Uncharacterized protein</fullName>
    </submittedName>
</protein>
<sequence>MVAFKKLFFATSILLRGVVTAPSRASTLAVTAAVVVNESTIGARNLNNIRAQDKSKPKSNFNSNNGNTPKPNGNTPKPNGNTPNPNGNTPKPETNCRRSRLNRRVLNPGYDANNVAETDWVGPRQIMDNNGKAKVVDLTGCTALFFYMDTPSRGPILRRVVHITAGNEEADAKISAHDAAGSDSVTIGASTSTYFEFAKKGVLAGNSNLRINAQHIYNKDRATATTAVTLSNTVGELTLTEGTGPRVRTELSEDDPSQGVTAC</sequence>